<dbReference type="EMBL" id="AP023367">
    <property type="protein sequence ID" value="BCJ94211.1"/>
    <property type="molecule type" value="Genomic_DNA"/>
</dbReference>
<dbReference type="PROSITE" id="PS00141">
    <property type="entry name" value="ASP_PROTEASE"/>
    <property type="match status" value="1"/>
</dbReference>
<proteinExistence type="predicted"/>
<dbReference type="Proteomes" id="UP000515561">
    <property type="component" value="Chromosome"/>
</dbReference>
<evidence type="ECO:0000313" key="2">
    <source>
        <dbReference type="EMBL" id="BCJ94211.1"/>
    </source>
</evidence>
<dbReference type="GO" id="GO:0004190">
    <property type="term" value="F:aspartic-type endopeptidase activity"/>
    <property type="evidence" value="ECO:0007669"/>
    <property type="project" value="InterPro"/>
</dbReference>
<dbReference type="GO" id="GO:0016798">
    <property type="term" value="F:hydrolase activity, acting on glycosyl bonds"/>
    <property type="evidence" value="ECO:0007669"/>
    <property type="project" value="InterPro"/>
</dbReference>
<dbReference type="KEGG" id="acel:acsn021_17800"/>
<dbReference type="Gene3D" id="2.160.20.10">
    <property type="entry name" value="Single-stranded right-handed beta-helix, Pectin lyase-like"/>
    <property type="match status" value="2"/>
</dbReference>
<dbReference type="InterPro" id="IPR001969">
    <property type="entry name" value="Aspartic_peptidase_AS"/>
</dbReference>
<dbReference type="SUPFAM" id="SSF49785">
    <property type="entry name" value="Galactose-binding domain-like"/>
    <property type="match status" value="1"/>
</dbReference>
<dbReference type="InterPro" id="IPR003305">
    <property type="entry name" value="CenC_carb-bd"/>
</dbReference>
<dbReference type="Pfam" id="PF02018">
    <property type="entry name" value="CBM_4_9"/>
    <property type="match status" value="1"/>
</dbReference>
<evidence type="ECO:0000256" key="1">
    <source>
        <dbReference type="ARBA" id="ARBA00022801"/>
    </source>
</evidence>
<sequence length="746" mass="80623">MNKVKKGIFLVIIVLLGMYAFSQDKETAKAAANYYVSTSGNDTTGTGTISNPWRTIQKAADTMVAGDTCIIRGGTYRETVTLLKSGTSTKPITFQAYKGETVTVSGADTVIGWTKYSGSIYSASMTGSLGTKDQIFVNGQMQTEARWPNSTTLDPLNPVLGIADSGSSKSIVDAKLTQAKGYWVGKTLWCVPGPGYKSYNSTITASAPGTITFDEIGVAAAAGDRYYITGNLQDLDSAGEWYFDTKTNRLYLWAPGGADPNTITVEAKKRIYAFDLSACSYINVTGINIFGATIRMSGSNYCKVSNMTAEYISHDTDVTKQYSTGIFMSGSYNEVSNSTLTYSSGNLISIQGTGNKVINNLIHEADYSAADLPAIYLLGANHLISHNTVYNAGRHIIFVPTQNSCIQYNNLYNAGKLTKDCGILYEFGWDGQGTVIHHNYIHDNLAQNYSGSGIYLDNGSKGYIVHHNVVWGNYTGIRLNTPSNFNLIYNNTTYSNGNVGYWGRDFASDMYGDRIFNNIFTTSFTLPGIQTGGNNITEGTNPIFVNPSAYNFRLRPNSPAIDAGVVIPGITDGFIGLAPDIGAYEYGGTDWVAGHSFVSPPNPVFEQVSFLYTNKVRQGGLENGVISPWVKTHSKTAESVSVPRSSSKSVRFGAKEDGLKQVVSGLIPNTSYVYTVWVKVDSGEQIKIGVKDFGGVESNITSSSITWTMISLPFTTGANATSAEIYVYKPSGTAYAYADDFGVVEQ</sequence>
<reference evidence="2 3" key="1">
    <citation type="journal article" date="2016" name="Int. J. Syst. Evol. Microbiol.">
        <title>Descriptions of Anaerotaenia torta gen. nov., sp. nov. and Anaerocolumna cellulosilytica gen. nov., sp. nov. isolated from a methanogenic reactor of cattle waste.</title>
        <authorList>
            <person name="Uek A."/>
            <person name="Ohtaki Y."/>
            <person name="Kaku N."/>
            <person name="Ueki K."/>
        </authorList>
    </citation>
    <scope>NUCLEOTIDE SEQUENCE [LARGE SCALE GENOMIC DNA]</scope>
    <source>
        <strain evidence="2 3">SN021</strain>
    </source>
</reference>
<dbReference type="InterPro" id="IPR011050">
    <property type="entry name" value="Pectin_lyase_fold/virulence"/>
</dbReference>
<dbReference type="PANTHER" id="PTHR36453:SF1">
    <property type="entry name" value="RIGHT HANDED BETA HELIX DOMAIN-CONTAINING PROTEIN"/>
    <property type="match status" value="1"/>
</dbReference>
<dbReference type="Pfam" id="PF13229">
    <property type="entry name" value="Beta_helix"/>
    <property type="match status" value="1"/>
</dbReference>
<dbReference type="RefSeq" id="WP_184091278.1">
    <property type="nucleotide sequence ID" value="NZ_AP023367.1"/>
</dbReference>
<dbReference type="InterPro" id="IPR008979">
    <property type="entry name" value="Galactose-bd-like_sf"/>
</dbReference>
<dbReference type="Gene3D" id="2.60.120.260">
    <property type="entry name" value="Galactose-binding domain-like"/>
    <property type="match status" value="1"/>
</dbReference>
<dbReference type="GO" id="GO:0006508">
    <property type="term" value="P:proteolysis"/>
    <property type="evidence" value="ECO:0007669"/>
    <property type="project" value="InterPro"/>
</dbReference>
<keyword evidence="1 2" id="KW-0378">Hydrolase</keyword>
<gene>
    <name evidence="2" type="ORF">acsn021_17800</name>
</gene>
<keyword evidence="3" id="KW-1185">Reference proteome</keyword>
<organism evidence="2 3">
    <name type="scientific">Anaerocolumna cellulosilytica</name>
    <dbReference type="NCBI Taxonomy" id="433286"/>
    <lineage>
        <taxon>Bacteria</taxon>
        <taxon>Bacillati</taxon>
        <taxon>Bacillota</taxon>
        <taxon>Clostridia</taxon>
        <taxon>Lachnospirales</taxon>
        <taxon>Lachnospiraceae</taxon>
        <taxon>Anaerocolumna</taxon>
    </lineage>
</organism>
<dbReference type="InterPro" id="IPR039448">
    <property type="entry name" value="Beta_helix"/>
</dbReference>
<dbReference type="SUPFAM" id="SSF51126">
    <property type="entry name" value="Pectin lyase-like"/>
    <property type="match status" value="1"/>
</dbReference>
<protein>
    <submittedName>
        <fullName evidence="2">Sugar hydrolase</fullName>
    </submittedName>
</protein>
<name>A0A6S6R554_9FIRM</name>
<dbReference type="InterPro" id="IPR006626">
    <property type="entry name" value="PbH1"/>
</dbReference>
<dbReference type="InterPro" id="IPR012334">
    <property type="entry name" value="Pectin_lyas_fold"/>
</dbReference>
<dbReference type="SMART" id="SM00710">
    <property type="entry name" value="PbH1"/>
    <property type="match status" value="6"/>
</dbReference>
<evidence type="ECO:0000313" key="3">
    <source>
        <dbReference type="Proteomes" id="UP000515561"/>
    </source>
</evidence>
<dbReference type="PANTHER" id="PTHR36453">
    <property type="entry name" value="SECRETED PROTEIN-RELATED"/>
    <property type="match status" value="1"/>
</dbReference>
<dbReference type="AlphaFoldDB" id="A0A6S6R554"/>
<accession>A0A6S6R554</accession>